<comment type="caution">
    <text evidence="2">The sequence shown here is derived from an EMBL/GenBank/DDBJ whole genome shotgun (WGS) entry which is preliminary data.</text>
</comment>
<protein>
    <submittedName>
        <fullName evidence="2">Uncharacterized protein</fullName>
    </submittedName>
</protein>
<evidence type="ECO:0000256" key="1">
    <source>
        <dbReference type="SAM" id="MobiDB-lite"/>
    </source>
</evidence>
<reference evidence="3" key="1">
    <citation type="submission" date="2012-11" db="EMBL/GenBank/DDBJ databases">
        <authorList>
            <person name="Lucero-Rivera Y.E."/>
            <person name="Tovar-Ramirez D."/>
        </authorList>
    </citation>
    <scope>NUCLEOTIDE SEQUENCE [LARGE SCALE GENOMIC DNA]</scope>
    <source>
        <strain evidence="3">Araruama</strain>
    </source>
</reference>
<feature type="compositionally biased region" description="Basic and acidic residues" evidence="1">
    <location>
        <begin position="67"/>
        <end position="84"/>
    </location>
</feature>
<dbReference type="EMBL" id="ATBP01000821">
    <property type="protein sequence ID" value="ETR68830.1"/>
    <property type="molecule type" value="Genomic_DNA"/>
</dbReference>
<dbReference type="Proteomes" id="UP000189670">
    <property type="component" value="Unassembled WGS sequence"/>
</dbReference>
<sequence>MCIADENQRITIPKWMTAPESEHFTISNHPTIDPFSLIEAYRLINSMETFQINDNLDTFDRRDNHKKKEVEHELRSNETNHEKATPSCGEHFT</sequence>
<gene>
    <name evidence="2" type="ORF">OMM_10136</name>
</gene>
<organism evidence="2 3">
    <name type="scientific">Candidatus Magnetoglobus multicellularis str. Araruama</name>
    <dbReference type="NCBI Taxonomy" id="890399"/>
    <lineage>
        <taxon>Bacteria</taxon>
        <taxon>Pseudomonadati</taxon>
        <taxon>Thermodesulfobacteriota</taxon>
        <taxon>Desulfobacteria</taxon>
        <taxon>Desulfobacterales</taxon>
        <taxon>Desulfobacteraceae</taxon>
        <taxon>Candidatus Magnetoglobus</taxon>
    </lineage>
</organism>
<accession>A0A1V1P1Y1</accession>
<proteinExistence type="predicted"/>
<dbReference type="AlphaFoldDB" id="A0A1V1P1Y1"/>
<evidence type="ECO:0000313" key="3">
    <source>
        <dbReference type="Proteomes" id="UP000189670"/>
    </source>
</evidence>
<name>A0A1V1P1Y1_9BACT</name>
<evidence type="ECO:0000313" key="2">
    <source>
        <dbReference type="EMBL" id="ETR68830.1"/>
    </source>
</evidence>
<feature type="region of interest" description="Disordered" evidence="1">
    <location>
        <begin position="67"/>
        <end position="93"/>
    </location>
</feature>